<dbReference type="eggNOG" id="ENOG502Z8HY">
    <property type="taxonomic scope" value="Bacteria"/>
</dbReference>
<name>M1MD87_9CLOT</name>
<keyword evidence="1" id="KW-0378">Hydrolase</keyword>
<dbReference type="Pfam" id="PF12642">
    <property type="entry name" value="TpcC"/>
    <property type="match status" value="1"/>
</dbReference>
<dbReference type="Proteomes" id="UP000011728">
    <property type="component" value="Chromosome"/>
</dbReference>
<dbReference type="InterPro" id="IPR035628">
    <property type="entry name" value="TcpC_C"/>
</dbReference>
<dbReference type="InterPro" id="IPR023214">
    <property type="entry name" value="HAD_sf"/>
</dbReference>
<dbReference type="OrthoDB" id="4084447at2"/>
<accession>M1MD87</accession>
<dbReference type="GO" id="GO:0016791">
    <property type="term" value="F:phosphatase activity"/>
    <property type="evidence" value="ECO:0007669"/>
    <property type="project" value="TreeGrafter"/>
</dbReference>
<dbReference type="PANTHER" id="PTHR10000">
    <property type="entry name" value="PHOSPHOSERINE PHOSPHATASE"/>
    <property type="match status" value="1"/>
</dbReference>
<protein>
    <submittedName>
        <fullName evidence="1">Putative hydrolases of the HAD superfamily</fullName>
    </submittedName>
</protein>
<dbReference type="AlphaFoldDB" id="M1MD87"/>
<evidence type="ECO:0000313" key="2">
    <source>
        <dbReference type="Proteomes" id="UP000011728"/>
    </source>
</evidence>
<dbReference type="EMBL" id="CP004121">
    <property type="protein sequence ID" value="AGF55884.1"/>
    <property type="molecule type" value="Genomic_DNA"/>
</dbReference>
<sequence>MIRVIAADMDGTLLNNNHEMDIETYLNIKKACKQGIRFIIITGRNFQGVVDAATIAEINEFLKTFFKLYPTATEKELSYYVKDSALKPMGKDYVFARKCIWIIL</sequence>
<evidence type="ECO:0000313" key="1">
    <source>
        <dbReference type="EMBL" id="AGF55884.1"/>
    </source>
</evidence>
<dbReference type="RefSeq" id="WP_015392204.1">
    <property type="nucleotide sequence ID" value="NZ_AOIF01000116.1"/>
</dbReference>
<dbReference type="GO" id="GO:0000287">
    <property type="term" value="F:magnesium ion binding"/>
    <property type="evidence" value="ECO:0007669"/>
    <property type="project" value="TreeGrafter"/>
</dbReference>
<dbReference type="HOGENOM" id="CLU_2245271_0_0_9"/>
<dbReference type="PATRIC" id="fig|931276.5.peg.2116"/>
<reference evidence="1 2" key="1">
    <citation type="submission" date="2013-02" db="EMBL/GenBank/DDBJ databases">
        <title>Genome sequence of Clostridium saccharoperbutylacetonicum N1-4(HMT).</title>
        <authorList>
            <person name="Poehlein A."/>
            <person name="Daniel R."/>
        </authorList>
    </citation>
    <scope>NUCLEOTIDE SEQUENCE [LARGE SCALE GENOMIC DNA]</scope>
    <source>
        <strain evidence="2">N1-4(HMT)</strain>
    </source>
</reference>
<dbReference type="Gene3D" id="3.40.50.1000">
    <property type="entry name" value="HAD superfamily/HAD-like"/>
    <property type="match status" value="1"/>
</dbReference>
<dbReference type="InterPro" id="IPR024735">
    <property type="entry name" value="TcpC"/>
</dbReference>
<keyword evidence="2" id="KW-1185">Reference proteome</keyword>
<dbReference type="CDD" id="cd16428">
    <property type="entry name" value="TcpC_C"/>
    <property type="match status" value="1"/>
</dbReference>
<dbReference type="GO" id="GO:0005829">
    <property type="term" value="C:cytosol"/>
    <property type="evidence" value="ECO:0007669"/>
    <property type="project" value="TreeGrafter"/>
</dbReference>
<dbReference type="KEGG" id="csr:Cspa_c21180"/>
<proteinExistence type="predicted"/>
<dbReference type="InterPro" id="IPR036412">
    <property type="entry name" value="HAD-like_sf"/>
</dbReference>
<gene>
    <name evidence="1" type="ORF">Cspa_c21180</name>
</gene>
<dbReference type="SUPFAM" id="SSF56784">
    <property type="entry name" value="HAD-like"/>
    <property type="match status" value="1"/>
</dbReference>
<dbReference type="PROSITE" id="PS01228">
    <property type="entry name" value="COF_1"/>
    <property type="match status" value="1"/>
</dbReference>
<organism evidence="1 2">
    <name type="scientific">Clostridium saccharoperbutylacetonicum N1-4(HMT)</name>
    <dbReference type="NCBI Taxonomy" id="931276"/>
    <lineage>
        <taxon>Bacteria</taxon>
        <taxon>Bacillati</taxon>
        <taxon>Bacillota</taxon>
        <taxon>Clostridia</taxon>
        <taxon>Eubacteriales</taxon>
        <taxon>Clostridiaceae</taxon>
        <taxon>Clostridium</taxon>
    </lineage>
</organism>
<dbReference type="PANTHER" id="PTHR10000:SF55">
    <property type="entry name" value="5-AMINO-6-(5-PHOSPHO-D-RIBITYLAMINO)URACIL PHOSPHATASE YCSE"/>
    <property type="match status" value="1"/>
</dbReference>